<dbReference type="EMBL" id="CM029038">
    <property type="protein sequence ID" value="KAG2651694.1"/>
    <property type="molecule type" value="Genomic_DNA"/>
</dbReference>
<dbReference type="Proteomes" id="UP000823388">
    <property type="component" value="Chromosome 1N"/>
</dbReference>
<reference evidence="1" key="1">
    <citation type="submission" date="2020-05" db="EMBL/GenBank/DDBJ databases">
        <title>WGS assembly of Panicum virgatum.</title>
        <authorList>
            <person name="Lovell J.T."/>
            <person name="Jenkins J."/>
            <person name="Shu S."/>
            <person name="Juenger T.E."/>
            <person name="Schmutz J."/>
        </authorList>
    </citation>
    <scope>NUCLEOTIDE SEQUENCE</scope>
    <source>
        <strain evidence="1">AP13</strain>
    </source>
</reference>
<gene>
    <name evidence="1" type="ORF">PVAP13_1NG305219</name>
</gene>
<evidence type="ECO:0000313" key="1">
    <source>
        <dbReference type="EMBL" id="KAG2651694.1"/>
    </source>
</evidence>
<organism evidence="1 2">
    <name type="scientific">Panicum virgatum</name>
    <name type="common">Blackwell switchgrass</name>
    <dbReference type="NCBI Taxonomy" id="38727"/>
    <lineage>
        <taxon>Eukaryota</taxon>
        <taxon>Viridiplantae</taxon>
        <taxon>Streptophyta</taxon>
        <taxon>Embryophyta</taxon>
        <taxon>Tracheophyta</taxon>
        <taxon>Spermatophyta</taxon>
        <taxon>Magnoliopsida</taxon>
        <taxon>Liliopsida</taxon>
        <taxon>Poales</taxon>
        <taxon>Poaceae</taxon>
        <taxon>PACMAD clade</taxon>
        <taxon>Panicoideae</taxon>
        <taxon>Panicodae</taxon>
        <taxon>Paniceae</taxon>
        <taxon>Panicinae</taxon>
        <taxon>Panicum</taxon>
        <taxon>Panicum sect. Hiantes</taxon>
    </lineage>
</organism>
<accession>A0A8T0X2Z2</accession>
<keyword evidence="2" id="KW-1185">Reference proteome</keyword>
<name>A0A8T0X2Z2_PANVG</name>
<protein>
    <submittedName>
        <fullName evidence="1">Uncharacterized protein</fullName>
    </submittedName>
</protein>
<dbReference type="AlphaFoldDB" id="A0A8T0X2Z2"/>
<proteinExistence type="predicted"/>
<evidence type="ECO:0000313" key="2">
    <source>
        <dbReference type="Proteomes" id="UP000823388"/>
    </source>
</evidence>
<comment type="caution">
    <text evidence="1">The sequence shown here is derived from an EMBL/GenBank/DDBJ whole genome shotgun (WGS) entry which is preliminary data.</text>
</comment>
<sequence>MHIHFPFIDIIRSICVAFSKCMYTIIIICCCQLTDPFFYLQNMIQVFNSKMYVA</sequence>